<dbReference type="Gene3D" id="1.25.40.10">
    <property type="entry name" value="Tetratricopeptide repeat domain"/>
    <property type="match status" value="1"/>
</dbReference>
<dbReference type="SUPFAM" id="SSF48452">
    <property type="entry name" value="TPR-like"/>
    <property type="match status" value="1"/>
</dbReference>
<keyword evidence="3" id="KW-1185">Reference proteome</keyword>
<dbReference type="Pfam" id="PF13424">
    <property type="entry name" value="TPR_12"/>
    <property type="match status" value="1"/>
</dbReference>
<evidence type="ECO:0008006" key="4">
    <source>
        <dbReference type="Google" id="ProtNLM"/>
    </source>
</evidence>
<keyword evidence="1" id="KW-0812">Transmembrane</keyword>
<feature type="transmembrane region" description="Helical" evidence="1">
    <location>
        <begin position="269"/>
        <end position="292"/>
    </location>
</feature>
<keyword evidence="1" id="KW-1133">Transmembrane helix</keyword>
<dbReference type="AlphaFoldDB" id="A0A1Y2CSR4"/>
<gene>
    <name evidence="2" type="ORF">BCR33DRAFT_556985</name>
</gene>
<dbReference type="Gene3D" id="3.30.450.20">
    <property type="entry name" value="PAS domain"/>
    <property type="match status" value="1"/>
</dbReference>
<sequence length="516" mass="56425">MNITTLAQFKAMQPDITANLDNVFRAAVVNQPRIRGIQIAFPDGGWRIYPLVYNLSTFNPLNNTFCNGEDVAPEFRGSAGFKPICRQFYLTAINAYPPSKPGPPNGITPAVFTKPYPSAITGQLLVGASISLYKNKQFYGVISLQILVASLANKLANTPILNNGYIYIIEKGGNVVLYPQSRTSLNIYNADMTTSVSAVEFNSDAGLTTAFLNQVNALKDTNRTGTFKKPDGSTWTFSAATVNSTSHILIVVAPNSDISALSDSMKRSYVTLLAVAVTITVLCTVIAAWISYRVTGSLAQKILNPMESMVANLRNIAVNELHFEFENKPLFSQELNNVNDNFKNLLTAVRFGNTAYYNDDLMLALDNYLAAEAMMIRLGNERGQGVCANNLGNVYRMLDGEFQKAVHSYNRAVAIATNMLNNPSNGEDTQATLRTVLANRLNNMGVLFKENTVDGVLGRIDAANAESFFEKSLALHRQTDNLEGIAQVSGNLGQLYLTPSVNKLAKLKSSSRTRFI</sequence>
<evidence type="ECO:0000256" key="1">
    <source>
        <dbReference type="SAM" id="Phobius"/>
    </source>
</evidence>
<name>A0A1Y2CSR4_9FUNG</name>
<protein>
    <recommendedName>
        <fullName evidence="4">Cache domain-containing protein</fullName>
    </recommendedName>
</protein>
<keyword evidence="1" id="KW-0472">Membrane</keyword>
<dbReference type="InterPro" id="IPR011990">
    <property type="entry name" value="TPR-like_helical_dom_sf"/>
</dbReference>
<organism evidence="2 3">
    <name type="scientific">Rhizoclosmatium globosum</name>
    <dbReference type="NCBI Taxonomy" id="329046"/>
    <lineage>
        <taxon>Eukaryota</taxon>
        <taxon>Fungi</taxon>
        <taxon>Fungi incertae sedis</taxon>
        <taxon>Chytridiomycota</taxon>
        <taxon>Chytridiomycota incertae sedis</taxon>
        <taxon>Chytridiomycetes</taxon>
        <taxon>Chytridiales</taxon>
        <taxon>Chytriomycetaceae</taxon>
        <taxon>Rhizoclosmatium</taxon>
    </lineage>
</organism>
<dbReference type="Proteomes" id="UP000193642">
    <property type="component" value="Unassembled WGS sequence"/>
</dbReference>
<evidence type="ECO:0000313" key="2">
    <source>
        <dbReference type="EMBL" id="ORY49936.1"/>
    </source>
</evidence>
<comment type="caution">
    <text evidence="2">The sequence shown here is derived from an EMBL/GenBank/DDBJ whole genome shotgun (WGS) entry which is preliminary data.</text>
</comment>
<proteinExistence type="predicted"/>
<accession>A0A1Y2CSR4</accession>
<dbReference type="OrthoDB" id="431454at2759"/>
<evidence type="ECO:0000313" key="3">
    <source>
        <dbReference type="Proteomes" id="UP000193642"/>
    </source>
</evidence>
<reference evidence="2 3" key="1">
    <citation type="submission" date="2016-07" db="EMBL/GenBank/DDBJ databases">
        <title>Pervasive Adenine N6-methylation of Active Genes in Fungi.</title>
        <authorList>
            <consortium name="DOE Joint Genome Institute"/>
            <person name="Mondo S.J."/>
            <person name="Dannebaum R.O."/>
            <person name="Kuo R.C."/>
            <person name="Labutti K."/>
            <person name="Haridas S."/>
            <person name="Kuo A."/>
            <person name="Salamov A."/>
            <person name="Ahrendt S.R."/>
            <person name="Lipzen A."/>
            <person name="Sullivan W."/>
            <person name="Andreopoulos W.B."/>
            <person name="Clum A."/>
            <person name="Lindquist E."/>
            <person name="Daum C."/>
            <person name="Ramamoorthy G.K."/>
            <person name="Gryganskyi A."/>
            <person name="Culley D."/>
            <person name="Magnuson J.K."/>
            <person name="James T.Y."/>
            <person name="O'Malley M.A."/>
            <person name="Stajich J.E."/>
            <person name="Spatafora J.W."/>
            <person name="Visel A."/>
            <person name="Grigoriev I.V."/>
        </authorList>
    </citation>
    <scope>NUCLEOTIDE SEQUENCE [LARGE SCALE GENOMIC DNA]</scope>
    <source>
        <strain evidence="2 3">JEL800</strain>
    </source>
</reference>
<dbReference type="EMBL" id="MCGO01000008">
    <property type="protein sequence ID" value="ORY49936.1"/>
    <property type="molecule type" value="Genomic_DNA"/>
</dbReference>